<name>A0AAF0TT63_SOLVR</name>
<accession>A0AAF0TT63</accession>
<keyword evidence="4" id="KW-1185">Reference proteome</keyword>
<dbReference type="InterPro" id="IPR032189">
    <property type="entry name" value="Mlh1_C"/>
</dbReference>
<evidence type="ECO:0000259" key="2">
    <source>
        <dbReference type="Pfam" id="PF16413"/>
    </source>
</evidence>
<dbReference type="Pfam" id="PF16413">
    <property type="entry name" value="Mlh1_C"/>
    <property type="match status" value="1"/>
</dbReference>
<feature type="domain" description="DNA mismatch repair protein Mlh1 C-terminal" evidence="2">
    <location>
        <begin position="569"/>
        <end position="621"/>
    </location>
</feature>
<evidence type="ECO:0000313" key="4">
    <source>
        <dbReference type="Proteomes" id="UP001234989"/>
    </source>
</evidence>
<dbReference type="Proteomes" id="UP001234989">
    <property type="component" value="Chromosome 4"/>
</dbReference>
<organism evidence="3 4">
    <name type="scientific">Solanum verrucosum</name>
    <dbReference type="NCBI Taxonomy" id="315347"/>
    <lineage>
        <taxon>Eukaryota</taxon>
        <taxon>Viridiplantae</taxon>
        <taxon>Streptophyta</taxon>
        <taxon>Embryophyta</taxon>
        <taxon>Tracheophyta</taxon>
        <taxon>Spermatophyta</taxon>
        <taxon>Magnoliopsida</taxon>
        <taxon>eudicotyledons</taxon>
        <taxon>Gunneridae</taxon>
        <taxon>Pentapetalae</taxon>
        <taxon>asterids</taxon>
        <taxon>lamiids</taxon>
        <taxon>Solanales</taxon>
        <taxon>Solanaceae</taxon>
        <taxon>Solanoideae</taxon>
        <taxon>Solaneae</taxon>
        <taxon>Solanum</taxon>
    </lineage>
</organism>
<dbReference type="AlphaFoldDB" id="A0AAF0TT63"/>
<proteinExistence type="predicted"/>
<evidence type="ECO:0000313" key="3">
    <source>
        <dbReference type="EMBL" id="WMV25210.1"/>
    </source>
</evidence>
<evidence type="ECO:0000256" key="1">
    <source>
        <dbReference type="SAM" id="MobiDB-lite"/>
    </source>
</evidence>
<reference evidence="3" key="1">
    <citation type="submission" date="2023-08" db="EMBL/GenBank/DDBJ databases">
        <title>A de novo genome assembly of Solanum verrucosum Schlechtendal, a Mexican diploid species geographically isolated from the other diploid A-genome species in potato relatives.</title>
        <authorList>
            <person name="Hosaka K."/>
        </authorList>
    </citation>
    <scope>NUCLEOTIDE SEQUENCE</scope>
    <source>
        <tissue evidence="3">Young leaves</tissue>
    </source>
</reference>
<feature type="region of interest" description="Disordered" evidence="1">
    <location>
        <begin position="38"/>
        <end position="62"/>
    </location>
</feature>
<dbReference type="PANTHER" id="PTHR36617">
    <property type="entry name" value="PROTEIN, PUTATIVE-RELATED"/>
    <property type="match status" value="1"/>
</dbReference>
<feature type="compositionally biased region" description="Basic residues" evidence="1">
    <location>
        <begin position="38"/>
        <end position="57"/>
    </location>
</feature>
<dbReference type="PANTHER" id="PTHR36617:SF16">
    <property type="entry name" value="OS04G0516500 PROTEIN"/>
    <property type="match status" value="1"/>
</dbReference>
<protein>
    <recommendedName>
        <fullName evidence="2">DNA mismatch repair protein Mlh1 C-terminal domain-containing protein</fullName>
    </recommendedName>
</protein>
<dbReference type="EMBL" id="CP133615">
    <property type="protein sequence ID" value="WMV25210.1"/>
    <property type="molecule type" value="Genomic_DNA"/>
</dbReference>
<sequence>MKLYVCRWRQTRENRSCYPLGAHRVKLRSYAIACKPHQRGNPHRASLVRRARPRRQTGKIPTPPLKFDLNFCPGLFTRVIMLPCQPTVQRPQVKIPLKNRLLLDEIFTQIRQRSLPSLGSDHNPIVLTCGDETFKKSYFKFEKWWGSFNVTGSPDFILASNLSLLKKKLKEWSKENRGNWRVRKEHLLEQIGSLEDIQILYKETESWRPYLNILDVQTITEEVQIWLPRDFEEEEFLEGIKQCVVDKAPGPDGYTMAFFGAFWETIKDDVMQTFHKFHAHQKFEKSFNATFVALIPKKDRGDVVTTRARQISMGTSQRWGIMKRGKLYGRMSSDPSMVSTILGAVMRTKFWTDAWNKQIPLKESFPDLFLLCSNPDANINECWIAQGWDLIFRRFLKDWEVERVAKLLELLEKFPGITNAPDSLRWKHSKDGAFTSHKNKLDHAQAYCRFVELLDKKRGEQESKGMVEDNSTLHLVDSMERKNSRNFEDRSNSIQKHLLNAEEYTITIFKKKDGVFSVSRLYNWGLKRSAGRTTGSWNTIWKSVALATVKCFTWSSIRQRRNPSETADLTSIQELVNEIDNDCHPGLLDIVRNCTYTGMADEIFALLQHNTHLYLVNVINLRFIDWIMGIWM</sequence>
<gene>
    <name evidence="3" type="ORF">MTR67_018595</name>
</gene>